<evidence type="ECO:0000256" key="1">
    <source>
        <dbReference type="ARBA" id="ARBA00009437"/>
    </source>
</evidence>
<dbReference type="PROSITE" id="PS50931">
    <property type="entry name" value="HTH_LYSR"/>
    <property type="match status" value="1"/>
</dbReference>
<reference evidence="6 7" key="1">
    <citation type="submission" date="2023-03" db="EMBL/GenBank/DDBJ databases">
        <title>Draft assemblies of triclosan tolerant bacteria isolated from returned activated sludge.</title>
        <authorList>
            <person name="Van Hamelsveld S."/>
        </authorList>
    </citation>
    <scope>NUCLEOTIDE SEQUENCE [LARGE SCALE GENOMIC DNA]</scope>
    <source>
        <strain evidence="6 7">GW210010_S58</strain>
    </source>
</reference>
<feature type="domain" description="HTH lysR-type" evidence="5">
    <location>
        <begin position="11"/>
        <end position="63"/>
    </location>
</feature>
<comment type="caution">
    <text evidence="6">The sequence shown here is derived from an EMBL/GenBank/DDBJ whole genome shotgun (WGS) entry which is preliminary data.</text>
</comment>
<keyword evidence="2" id="KW-0805">Transcription regulation</keyword>
<evidence type="ECO:0000313" key="6">
    <source>
        <dbReference type="EMBL" id="MDF3838983.1"/>
    </source>
</evidence>
<dbReference type="InterPro" id="IPR036388">
    <property type="entry name" value="WH-like_DNA-bd_sf"/>
</dbReference>
<dbReference type="CDD" id="cd08432">
    <property type="entry name" value="PBP2_GcdR_TrpI_HvrB_AmpR_like"/>
    <property type="match status" value="1"/>
</dbReference>
<keyword evidence="3" id="KW-0238">DNA-binding</keyword>
<keyword evidence="4" id="KW-0804">Transcription</keyword>
<evidence type="ECO:0000313" key="7">
    <source>
        <dbReference type="Proteomes" id="UP001216674"/>
    </source>
</evidence>
<dbReference type="InterPro" id="IPR058163">
    <property type="entry name" value="LysR-type_TF_proteobact-type"/>
</dbReference>
<keyword evidence="7" id="KW-1185">Reference proteome</keyword>
<dbReference type="SUPFAM" id="SSF46785">
    <property type="entry name" value="Winged helix' DNA-binding domain"/>
    <property type="match status" value="1"/>
</dbReference>
<dbReference type="InterPro" id="IPR005119">
    <property type="entry name" value="LysR_subst-bd"/>
</dbReference>
<dbReference type="Gene3D" id="1.10.10.10">
    <property type="entry name" value="Winged helix-like DNA-binding domain superfamily/Winged helix DNA-binding domain"/>
    <property type="match status" value="1"/>
</dbReference>
<gene>
    <name evidence="6" type="ORF">P3W85_39515</name>
</gene>
<proteinExistence type="inferred from homology"/>
<dbReference type="Pfam" id="PF03466">
    <property type="entry name" value="LysR_substrate"/>
    <property type="match status" value="1"/>
</dbReference>
<dbReference type="EMBL" id="JARJLM010000640">
    <property type="protein sequence ID" value="MDF3838983.1"/>
    <property type="molecule type" value="Genomic_DNA"/>
</dbReference>
<dbReference type="Gene3D" id="3.40.190.10">
    <property type="entry name" value="Periplasmic binding protein-like II"/>
    <property type="match status" value="2"/>
</dbReference>
<evidence type="ECO:0000259" key="5">
    <source>
        <dbReference type="PROSITE" id="PS50931"/>
    </source>
</evidence>
<dbReference type="Proteomes" id="UP001216674">
    <property type="component" value="Unassembled WGS sequence"/>
</dbReference>
<accession>A0ABT6B2G9</accession>
<dbReference type="PANTHER" id="PTHR30537:SF74">
    <property type="entry name" value="HTH-TYPE TRANSCRIPTIONAL REGULATOR TRPI"/>
    <property type="match status" value="1"/>
</dbReference>
<dbReference type="InterPro" id="IPR000847">
    <property type="entry name" value="LysR_HTH_N"/>
</dbReference>
<sequence length="298" mass="32901">MNRIRLPLLGLRAFEATARHQSVSNAAAELCVTPGAVSQQVKLLEELVGVPLLRRKGRSIELTDAGQVLRPALTQAFQTIELTLNAIARGPRHDTLKLCLMPTLAEKWLVPRLSRFHGAHPELDIQLMTSFREIRFEAEDVDMASFVGKTLPAGLEGLRLFDDAFQPVCNPSFLRGPQRLSTPADLSKVTLLHSVRRMDDWQRWLGLAGLSGLKPQRSLSFENSSLAIQAAIDGLGVAMVQREYVGELLKVGVLVAPFDFVGRSDTGYYLVWSAARATTPAFRSFLEWVKQEAGRGTA</sequence>
<name>A0ABT6B2G9_9BURK</name>
<dbReference type="Pfam" id="PF00126">
    <property type="entry name" value="HTH_1"/>
    <property type="match status" value="1"/>
</dbReference>
<evidence type="ECO:0000256" key="2">
    <source>
        <dbReference type="ARBA" id="ARBA00023015"/>
    </source>
</evidence>
<dbReference type="InterPro" id="IPR036390">
    <property type="entry name" value="WH_DNA-bd_sf"/>
</dbReference>
<comment type="similarity">
    <text evidence="1">Belongs to the LysR transcriptional regulatory family.</text>
</comment>
<dbReference type="RefSeq" id="WP_035809178.1">
    <property type="nucleotide sequence ID" value="NZ_JARJLM010000640.1"/>
</dbReference>
<protein>
    <submittedName>
        <fullName evidence="6">LysR substrate-binding domain-containing protein</fullName>
    </submittedName>
</protein>
<dbReference type="SUPFAM" id="SSF53850">
    <property type="entry name" value="Periplasmic binding protein-like II"/>
    <property type="match status" value="1"/>
</dbReference>
<evidence type="ECO:0000256" key="3">
    <source>
        <dbReference type="ARBA" id="ARBA00023125"/>
    </source>
</evidence>
<evidence type="ECO:0000256" key="4">
    <source>
        <dbReference type="ARBA" id="ARBA00023163"/>
    </source>
</evidence>
<organism evidence="6 7">
    <name type="scientific">Cupriavidus basilensis</name>
    <dbReference type="NCBI Taxonomy" id="68895"/>
    <lineage>
        <taxon>Bacteria</taxon>
        <taxon>Pseudomonadati</taxon>
        <taxon>Pseudomonadota</taxon>
        <taxon>Betaproteobacteria</taxon>
        <taxon>Burkholderiales</taxon>
        <taxon>Burkholderiaceae</taxon>
        <taxon>Cupriavidus</taxon>
    </lineage>
</organism>
<dbReference type="PANTHER" id="PTHR30537">
    <property type="entry name" value="HTH-TYPE TRANSCRIPTIONAL REGULATOR"/>
    <property type="match status" value="1"/>
</dbReference>